<proteinExistence type="predicted"/>
<sequence>MNLKKRSWIPWCAASIVIACASGCVNEQYDLSKGIDMTIGADVNISVPVGSTEFIEIGDFLKIEESENNMIFMDETTGDYYLSFAGKEPFSTTIEVPEINLGTTQSEEVKVKLDIRENAQLKDFIGEPIGKDLIDLIGRSEFEYDIPPTTQMPIIIDEELPEQVKDIRKINLNTAINFNFSISEGATSLSDIVIAFPKFMTVEATQTGLTVKNGHEVTINDPLRIESGKQPSVSIIIKEIDFDKMPVGMGIVSVDGKNRVIIGTDSQPVSVDVSGKIKIDLYDFSQVPAEVGVIMDISLDQLVVGSAEVKIDASETVEDQNIEVGELPEFLTSNNVVLDVYNPVIRLDVNNGSPLAASLDADINAFIGEESTLDSPIHIGANGNPGTKPISISPNTDASIFVSRRGEHDNPQPGDIDIAVPAIADLIKTVPEKLTISNIVVDADSDSYLSVSPGESYECAVAYGVSAWMAFGPDLLIEYSTDIKDLNEALNPGGDGETSGEGQEQGGLDYEIDLRNVEIKFNLHNSIPLNVALKAEPIDVEGNVMEDVEVKLTGDVKSGSAENPAVCPMAVNLKATLESIKTFDGIKLTIKGTSSEETVGVVLNSKQGIQLTDVSAKVSAGATINNLLGE</sequence>
<accession>A0A9D9NHK8</accession>
<comment type="caution">
    <text evidence="1">The sequence shown here is derived from an EMBL/GenBank/DDBJ whole genome shotgun (WGS) entry which is preliminary data.</text>
</comment>
<evidence type="ECO:0000313" key="1">
    <source>
        <dbReference type="EMBL" id="MBO8473732.1"/>
    </source>
</evidence>
<dbReference type="PROSITE" id="PS51257">
    <property type="entry name" value="PROKAR_LIPOPROTEIN"/>
    <property type="match status" value="1"/>
</dbReference>
<organism evidence="1 2">
    <name type="scientific">Candidatus Cryptobacteroides faecigallinarum</name>
    <dbReference type="NCBI Taxonomy" id="2840763"/>
    <lineage>
        <taxon>Bacteria</taxon>
        <taxon>Pseudomonadati</taxon>
        <taxon>Bacteroidota</taxon>
        <taxon>Bacteroidia</taxon>
        <taxon>Bacteroidales</taxon>
        <taxon>Candidatus Cryptobacteroides</taxon>
    </lineage>
</organism>
<dbReference type="Proteomes" id="UP000823757">
    <property type="component" value="Unassembled WGS sequence"/>
</dbReference>
<name>A0A9D9NHK8_9BACT</name>
<evidence type="ECO:0000313" key="2">
    <source>
        <dbReference type="Proteomes" id="UP000823757"/>
    </source>
</evidence>
<protein>
    <submittedName>
        <fullName evidence="1">Uncharacterized protein</fullName>
    </submittedName>
</protein>
<gene>
    <name evidence="1" type="ORF">IAB91_00370</name>
</gene>
<reference evidence="1" key="1">
    <citation type="submission" date="2020-10" db="EMBL/GenBank/DDBJ databases">
        <authorList>
            <person name="Gilroy R."/>
        </authorList>
    </citation>
    <scope>NUCLEOTIDE SEQUENCE</scope>
    <source>
        <strain evidence="1">B1-13419</strain>
    </source>
</reference>
<dbReference type="AlphaFoldDB" id="A0A9D9NHK8"/>
<dbReference type="EMBL" id="JADIMD010000004">
    <property type="protein sequence ID" value="MBO8473732.1"/>
    <property type="molecule type" value="Genomic_DNA"/>
</dbReference>
<reference evidence="1" key="2">
    <citation type="journal article" date="2021" name="PeerJ">
        <title>Extensive microbial diversity within the chicken gut microbiome revealed by metagenomics and culture.</title>
        <authorList>
            <person name="Gilroy R."/>
            <person name="Ravi A."/>
            <person name="Getino M."/>
            <person name="Pursley I."/>
            <person name="Horton D.L."/>
            <person name="Alikhan N.F."/>
            <person name="Baker D."/>
            <person name="Gharbi K."/>
            <person name="Hall N."/>
            <person name="Watson M."/>
            <person name="Adriaenssens E.M."/>
            <person name="Foster-Nyarko E."/>
            <person name="Jarju S."/>
            <person name="Secka A."/>
            <person name="Antonio M."/>
            <person name="Oren A."/>
            <person name="Chaudhuri R.R."/>
            <person name="La Ragione R."/>
            <person name="Hildebrand F."/>
            <person name="Pallen M.J."/>
        </authorList>
    </citation>
    <scope>NUCLEOTIDE SEQUENCE</scope>
    <source>
        <strain evidence="1">B1-13419</strain>
    </source>
</reference>